<organism evidence="1 2">
    <name type="scientific">Ophiocordyceps unilateralis</name>
    <name type="common">Zombie-ant fungus</name>
    <name type="synonym">Torrubia unilateralis</name>
    <dbReference type="NCBI Taxonomy" id="268505"/>
    <lineage>
        <taxon>Eukaryota</taxon>
        <taxon>Fungi</taxon>
        <taxon>Dikarya</taxon>
        <taxon>Ascomycota</taxon>
        <taxon>Pezizomycotina</taxon>
        <taxon>Sordariomycetes</taxon>
        <taxon>Hypocreomycetidae</taxon>
        <taxon>Hypocreales</taxon>
        <taxon>Ophiocordycipitaceae</taxon>
        <taxon>Ophiocordyceps</taxon>
    </lineage>
</organism>
<evidence type="ECO:0000313" key="2">
    <source>
        <dbReference type="Proteomes" id="UP000037136"/>
    </source>
</evidence>
<dbReference type="EMBL" id="LAZP02000109">
    <property type="protein sequence ID" value="PFH60753.1"/>
    <property type="molecule type" value="Genomic_DNA"/>
</dbReference>
<reference evidence="1 2" key="1">
    <citation type="journal article" date="2015" name="BMC Genomics">
        <title>Gene expression during zombie ant biting behavior reflects the complexity underlying fungal parasitic behavioral manipulation.</title>
        <authorList>
            <person name="de Bekker C."/>
            <person name="Ohm R.A."/>
            <person name="Loreto R.G."/>
            <person name="Sebastian A."/>
            <person name="Albert I."/>
            <person name="Merrow M."/>
            <person name="Brachmann A."/>
            <person name="Hughes D.P."/>
        </authorList>
    </citation>
    <scope>NUCLEOTIDE SEQUENCE [LARGE SCALE GENOMIC DNA]</scope>
    <source>
        <strain evidence="1 2">SC16a</strain>
    </source>
</reference>
<dbReference type="AlphaFoldDB" id="A0A2A9PIP1"/>
<proteinExistence type="predicted"/>
<name>A0A2A9PIP1_OPHUN</name>
<dbReference type="Proteomes" id="UP000037136">
    <property type="component" value="Unassembled WGS sequence"/>
</dbReference>
<protein>
    <submittedName>
        <fullName evidence="1">Uncharacterized protein</fullName>
    </submittedName>
</protein>
<reference evidence="1 2" key="2">
    <citation type="journal article" date="2017" name="Sci. Rep.">
        <title>Ant-infecting Ophiocordyceps genomes reveal a high diversity of potential behavioral manipulation genes and a possible major role for enterotoxins.</title>
        <authorList>
            <person name="de Bekker C."/>
            <person name="Ohm R.A."/>
            <person name="Evans H.C."/>
            <person name="Brachmann A."/>
            <person name="Hughes D.P."/>
        </authorList>
    </citation>
    <scope>NUCLEOTIDE SEQUENCE [LARGE SCALE GENOMIC DNA]</scope>
    <source>
        <strain evidence="1 2">SC16a</strain>
    </source>
</reference>
<comment type="caution">
    <text evidence="1">The sequence shown here is derived from an EMBL/GenBank/DDBJ whole genome shotgun (WGS) entry which is preliminary data.</text>
</comment>
<keyword evidence="2" id="KW-1185">Reference proteome</keyword>
<sequence>MRTTIRWRGTEGRNRPSAASGLVEAVRYMQTTDFSSRLVSSRPVNRQERRKQVKALLHSFGLSEQAETLIGTPIQKRISRARNAA</sequence>
<gene>
    <name evidence="1" type="ORF">XA68_10367</name>
</gene>
<evidence type="ECO:0000313" key="1">
    <source>
        <dbReference type="EMBL" id="PFH60753.1"/>
    </source>
</evidence>
<accession>A0A2A9PIP1</accession>